<gene>
    <name evidence="4" type="ORF">IU449_14840</name>
</gene>
<evidence type="ECO:0000256" key="2">
    <source>
        <dbReference type="PROSITE-ProRule" id="PRU00335"/>
    </source>
</evidence>
<dbReference type="InterPro" id="IPR009057">
    <property type="entry name" value="Homeodomain-like_sf"/>
</dbReference>
<name>A0ABS0DBF9_9NOCA</name>
<keyword evidence="5" id="KW-1185">Reference proteome</keyword>
<dbReference type="Pfam" id="PF17940">
    <property type="entry name" value="TetR_C_31"/>
    <property type="match status" value="1"/>
</dbReference>
<comment type="caution">
    <text evidence="4">The sequence shown here is derived from an EMBL/GenBank/DDBJ whole genome shotgun (WGS) entry which is preliminary data.</text>
</comment>
<evidence type="ECO:0000313" key="4">
    <source>
        <dbReference type="EMBL" id="MBF6355809.1"/>
    </source>
</evidence>
<evidence type="ECO:0000313" key="5">
    <source>
        <dbReference type="Proteomes" id="UP000707731"/>
    </source>
</evidence>
<dbReference type="InterPro" id="IPR041583">
    <property type="entry name" value="TetR_C_31"/>
</dbReference>
<dbReference type="PROSITE" id="PS50977">
    <property type="entry name" value="HTH_TETR_2"/>
    <property type="match status" value="1"/>
</dbReference>
<feature type="domain" description="HTH tetR-type" evidence="3">
    <location>
        <begin position="4"/>
        <end position="64"/>
    </location>
</feature>
<dbReference type="EMBL" id="JADLQN010000002">
    <property type="protein sequence ID" value="MBF6355809.1"/>
    <property type="molecule type" value="Genomic_DNA"/>
</dbReference>
<evidence type="ECO:0000256" key="1">
    <source>
        <dbReference type="ARBA" id="ARBA00023125"/>
    </source>
</evidence>
<dbReference type="Gene3D" id="1.10.357.10">
    <property type="entry name" value="Tetracycline Repressor, domain 2"/>
    <property type="match status" value="1"/>
</dbReference>
<keyword evidence="1 2" id="KW-0238">DNA-binding</keyword>
<dbReference type="Proteomes" id="UP000707731">
    <property type="component" value="Unassembled WGS sequence"/>
</dbReference>
<evidence type="ECO:0000259" key="3">
    <source>
        <dbReference type="PROSITE" id="PS50977"/>
    </source>
</evidence>
<protein>
    <submittedName>
        <fullName evidence="4">TetR/AcrR family transcriptional regulator</fullName>
    </submittedName>
</protein>
<dbReference type="SUPFAM" id="SSF46689">
    <property type="entry name" value="Homeodomain-like"/>
    <property type="match status" value="1"/>
</dbReference>
<organism evidence="4 5">
    <name type="scientific">Nocardia higoensis</name>
    <dbReference type="NCBI Taxonomy" id="228599"/>
    <lineage>
        <taxon>Bacteria</taxon>
        <taxon>Bacillati</taxon>
        <taxon>Actinomycetota</taxon>
        <taxon>Actinomycetes</taxon>
        <taxon>Mycobacteriales</taxon>
        <taxon>Nocardiaceae</taxon>
        <taxon>Nocardia</taxon>
    </lineage>
</organism>
<sequence length="198" mass="21849">MSTADRRSRIADAAVSVIAEHGLRALTHRALDNALDLPPGSVSYYFRTRAALLMAVTDRITERSRTEFEAADLGLDGADAEPSTTEVTRGVAAWLDRLLRTRRADLLARHTLIVDGHTDQQVRDRLAGALFSVERARELFSAWGIEDRRAAEDFVAMLEGAVFDRFAGRRRALAPGTADSVEQLSGLIGNYLRGLRTR</sequence>
<accession>A0ABS0DBF9</accession>
<feature type="DNA-binding region" description="H-T-H motif" evidence="2">
    <location>
        <begin position="27"/>
        <end position="46"/>
    </location>
</feature>
<proteinExistence type="predicted"/>
<reference evidence="4 5" key="1">
    <citation type="submission" date="2020-10" db="EMBL/GenBank/DDBJ databases">
        <title>Identification of Nocardia species via Next-generation sequencing and recognition of intraspecies genetic diversity.</title>
        <authorList>
            <person name="Li P."/>
            <person name="Li P."/>
            <person name="Lu B."/>
        </authorList>
    </citation>
    <scope>NUCLEOTIDE SEQUENCE [LARGE SCALE GENOMIC DNA]</scope>
    <source>
        <strain evidence="4 5">BJ06-0143</strain>
    </source>
</reference>
<dbReference type="Pfam" id="PF00440">
    <property type="entry name" value="TetR_N"/>
    <property type="match status" value="1"/>
</dbReference>
<dbReference type="InterPro" id="IPR001647">
    <property type="entry name" value="HTH_TetR"/>
</dbReference>